<name>A0A916Q8H5_9FIRM</name>
<reference evidence="8" key="1">
    <citation type="submission" date="2020-06" db="EMBL/GenBank/DDBJ databases">
        <title>Characterization of fructooligosaccharide metabolism and fructooligosaccharide-degrading enzymes in human commensal butyrate producers.</title>
        <authorList>
            <person name="Tanno H."/>
            <person name="Fujii T."/>
            <person name="Hirano K."/>
            <person name="Maeno S."/>
            <person name="Tonozuka T."/>
            <person name="Sakamoto M."/>
            <person name="Ohkuma M."/>
            <person name="Tochio T."/>
            <person name="Endo A."/>
        </authorList>
    </citation>
    <scope>NUCLEOTIDE SEQUENCE</scope>
    <source>
        <strain evidence="8">JCM 17466</strain>
    </source>
</reference>
<dbReference type="Proteomes" id="UP000613208">
    <property type="component" value="Unassembled WGS sequence"/>
</dbReference>
<dbReference type="SMART" id="SM01134">
    <property type="entry name" value="DeoRC"/>
    <property type="match status" value="1"/>
</dbReference>
<dbReference type="PANTHER" id="PTHR30363">
    <property type="entry name" value="HTH-TYPE TRANSCRIPTIONAL REGULATOR SRLR-RELATED"/>
    <property type="match status" value="1"/>
</dbReference>
<feature type="domain" description="HTH deoR-type" evidence="7">
    <location>
        <begin position="1"/>
        <end position="56"/>
    </location>
</feature>
<evidence type="ECO:0000313" key="8">
    <source>
        <dbReference type="EMBL" id="GFO84825.1"/>
    </source>
</evidence>
<gene>
    <name evidence="8" type="primary">deoR</name>
    <name evidence="8" type="ORF">ANBU17_11720</name>
</gene>
<protein>
    <recommendedName>
        <fullName evidence="1">Lactose phosphotransferase system repressor</fullName>
    </recommendedName>
</protein>
<keyword evidence="9" id="KW-1185">Reference proteome</keyword>
<sequence>MTDRQTKILEIVTQQKKVEVAALSELLGVSQVTIRKDLDALESMELLVREHGYAAAKNMSDIGNRLAVRYDVKQKLAQAAAELVSDGETVMIESGSSCALLASCLSETKKEVTIITNSSFIARFIRESGSGDTKVILLGGEYQKDAEVMVGPLVKTCAEAFYVDKLFMGTDGYIPGIGFTCGDMMRAEAMKSMMGSARKAVILTDSSKFQEHGVVLQSRLKDIDMIFTDDQIPEETKTTLENNGIQVKIVQ</sequence>
<dbReference type="InterPro" id="IPR037171">
    <property type="entry name" value="NagB/RpiA_transferase-like"/>
</dbReference>
<dbReference type="Gene3D" id="1.10.10.10">
    <property type="entry name" value="Winged helix-like DNA-binding domain superfamily/Winged helix DNA-binding domain"/>
    <property type="match status" value="1"/>
</dbReference>
<dbReference type="SUPFAM" id="SSF100950">
    <property type="entry name" value="NagB/RpiA/CoA transferase-like"/>
    <property type="match status" value="1"/>
</dbReference>
<dbReference type="SMART" id="SM00420">
    <property type="entry name" value="HTH_DEOR"/>
    <property type="match status" value="1"/>
</dbReference>
<dbReference type="Gene3D" id="3.40.50.1360">
    <property type="match status" value="1"/>
</dbReference>
<evidence type="ECO:0000256" key="5">
    <source>
        <dbReference type="ARBA" id="ARBA00023163"/>
    </source>
</evidence>
<comment type="function">
    <text evidence="6">Repressor of the lactose catabolism operon. Galactose-6-phosphate is the inducer.</text>
</comment>
<dbReference type="PROSITE" id="PS00894">
    <property type="entry name" value="HTH_DEOR_1"/>
    <property type="match status" value="1"/>
</dbReference>
<dbReference type="GO" id="GO:0003677">
    <property type="term" value="F:DNA binding"/>
    <property type="evidence" value="ECO:0007669"/>
    <property type="project" value="UniProtKB-KW"/>
</dbReference>
<dbReference type="InterPro" id="IPR050313">
    <property type="entry name" value="Carb_Metab_HTH_regulators"/>
</dbReference>
<dbReference type="Pfam" id="PF00455">
    <property type="entry name" value="DeoRC"/>
    <property type="match status" value="1"/>
</dbReference>
<dbReference type="PANTHER" id="PTHR30363:SF4">
    <property type="entry name" value="GLYCEROL-3-PHOSPHATE REGULON REPRESSOR"/>
    <property type="match status" value="1"/>
</dbReference>
<dbReference type="AlphaFoldDB" id="A0A916Q8H5"/>
<evidence type="ECO:0000256" key="4">
    <source>
        <dbReference type="ARBA" id="ARBA00023125"/>
    </source>
</evidence>
<proteinExistence type="predicted"/>
<dbReference type="InterPro" id="IPR036390">
    <property type="entry name" value="WH_DNA-bd_sf"/>
</dbReference>
<dbReference type="RefSeq" id="WP_201310542.1">
    <property type="nucleotide sequence ID" value="NZ_BLYI01000027.1"/>
</dbReference>
<dbReference type="PRINTS" id="PR00037">
    <property type="entry name" value="HTHLACR"/>
</dbReference>
<evidence type="ECO:0000313" key="9">
    <source>
        <dbReference type="Proteomes" id="UP000613208"/>
    </source>
</evidence>
<evidence type="ECO:0000256" key="1">
    <source>
        <dbReference type="ARBA" id="ARBA00021390"/>
    </source>
</evidence>
<dbReference type="GO" id="GO:0003700">
    <property type="term" value="F:DNA-binding transcription factor activity"/>
    <property type="evidence" value="ECO:0007669"/>
    <property type="project" value="InterPro"/>
</dbReference>
<evidence type="ECO:0000256" key="2">
    <source>
        <dbReference type="ARBA" id="ARBA00022491"/>
    </source>
</evidence>
<dbReference type="EMBL" id="BLYI01000027">
    <property type="protein sequence ID" value="GFO84825.1"/>
    <property type="molecule type" value="Genomic_DNA"/>
</dbReference>
<dbReference type="PROSITE" id="PS51000">
    <property type="entry name" value="HTH_DEOR_2"/>
    <property type="match status" value="1"/>
</dbReference>
<dbReference type="InterPro" id="IPR001034">
    <property type="entry name" value="DeoR_HTH"/>
</dbReference>
<dbReference type="InterPro" id="IPR036388">
    <property type="entry name" value="WH-like_DNA-bd_sf"/>
</dbReference>
<keyword evidence="3" id="KW-0805">Transcription regulation</keyword>
<evidence type="ECO:0000259" key="7">
    <source>
        <dbReference type="PROSITE" id="PS51000"/>
    </source>
</evidence>
<keyword evidence="4" id="KW-0238">DNA-binding</keyword>
<comment type="caution">
    <text evidence="8">The sequence shown here is derived from an EMBL/GenBank/DDBJ whole genome shotgun (WGS) entry which is preliminary data.</text>
</comment>
<dbReference type="InterPro" id="IPR014036">
    <property type="entry name" value="DeoR-like_C"/>
</dbReference>
<dbReference type="SUPFAM" id="SSF46785">
    <property type="entry name" value="Winged helix' DNA-binding domain"/>
    <property type="match status" value="1"/>
</dbReference>
<organism evidence="8 9">
    <name type="scientific">Anaerostipes butyraticus</name>
    <dbReference type="NCBI Taxonomy" id="645466"/>
    <lineage>
        <taxon>Bacteria</taxon>
        <taxon>Bacillati</taxon>
        <taxon>Bacillota</taxon>
        <taxon>Clostridia</taxon>
        <taxon>Lachnospirales</taxon>
        <taxon>Lachnospiraceae</taxon>
        <taxon>Anaerostipes</taxon>
    </lineage>
</organism>
<evidence type="ECO:0000256" key="3">
    <source>
        <dbReference type="ARBA" id="ARBA00023015"/>
    </source>
</evidence>
<dbReference type="InterPro" id="IPR018356">
    <property type="entry name" value="Tscrpt_reg_HTH_DeoR_CS"/>
</dbReference>
<accession>A0A916Q8H5</accession>
<keyword evidence="2" id="KW-0678">Repressor</keyword>
<evidence type="ECO:0000256" key="6">
    <source>
        <dbReference type="ARBA" id="ARBA00024937"/>
    </source>
</evidence>
<dbReference type="Pfam" id="PF08220">
    <property type="entry name" value="HTH_DeoR"/>
    <property type="match status" value="1"/>
</dbReference>
<keyword evidence="5" id="KW-0804">Transcription</keyword>